<feature type="compositionally biased region" description="Low complexity" evidence="1">
    <location>
        <begin position="21"/>
        <end position="34"/>
    </location>
</feature>
<feature type="compositionally biased region" description="Polar residues" evidence="1">
    <location>
        <begin position="82"/>
        <end position="91"/>
    </location>
</feature>
<dbReference type="Proteomes" id="UP000314294">
    <property type="component" value="Unassembled WGS sequence"/>
</dbReference>
<dbReference type="AlphaFoldDB" id="A0A4Z2EDI6"/>
<comment type="caution">
    <text evidence="2">The sequence shown here is derived from an EMBL/GenBank/DDBJ whole genome shotgun (WGS) entry which is preliminary data.</text>
</comment>
<proteinExistence type="predicted"/>
<organism evidence="2 3">
    <name type="scientific">Liparis tanakae</name>
    <name type="common">Tanaka's snailfish</name>
    <dbReference type="NCBI Taxonomy" id="230148"/>
    <lineage>
        <taxon>Eukaryota</taxon>
        <taxon>Metazoa</taxon>
        <taxon>Chordata</taxon>
        <taxon>Craniata</taxon>
        <taxon>Vertebrata</taxon>
        <taxon>Euteleostomi</taxon>
        <taxon>Actinopterygii</taxon>
        <taxon>Neopterygii</taxon>
        <taxon>Teleostei</taxon>
        <taxon>Neoteleostei</taxon>
        <taxon>Acanthomorphata</taxon>
        <taxon>Eupercaria</taxon>
        <taxon>Perciformes</taxon>
        <taxon>Cottioidei</taxon>
        <taxon>Cottales</taxon>
        <taxon>Liparidae</taxon>
        <taxon>Liparis</taxon>
    </lineage>
</organism>
<name>A0A4Z2EDI6_9TELE</name>
<feature type="compositionally biased region" description="Basic and acidic residues" evidence="1">
    <location>
        <begin position="129"/>
        <end position="143"/>
    </location>
</feature>
<protein>
    <submittedName>
        <fullName evidence="2">Uncharacterized protein</fullName>
    </submittedName>
</protein>
<feature type="compositionally biased region" description="Basic and acidic residues" evidence="1">
    <location>
        <begin position="104"/>
        <end position="120"/>
    </location>
</feature>
<gene>
    <name evidence="2" type="ORF">EYF80_062913</name>
</gene>
<keyword evidence="3" id="KW-1185">Reference proteome</keyword>
<reference evidence="2 3" key="1">
    <citation type="submission" date="2019-03" db="EMBL/GenBank/DDBJ databases">
        <title>First draft genome of Liparis tanakae, snailfish: a comprehensive survey of snailfish specific genes.</title>
        <authorList>
            <person name="Kim W."/>
            <person name="Song I."/>
            <person name="Jeong J.-H."/>
            <person name="Kim D."/>
            <person name="Kim S."/>
            <person name="Ryu S."/>
            <person name="Song J.Y."/>
            <person name="Lee S.K."/>
        </authorList>
    </citation>
    <scope>NUCLEOTIDE SEQUENCE [LARGE SCALE GENOMIC DNA]</scope>
    <source>
        <tissue evidence="2">Muscle</tissue>
    </source>
</reference>
<sequence>MTGSRSHTWGRPGDRKRRSVLAPRAPRGALGPRPLTCTVALPAASSPTLALGSTCRLSTLRRFRNAIARRSVTCFRRRVSMASRQRSTMMMSSFRPETHGGVTAEDRRRTGGGQAEDRRSPDRKRRAHLREDEATSCRAESRR</sequence>
<evidence type="ECO:0000313" key="2">
    <source>
        <dbReference type="EMBL" id="TNN26946.1"/>
    </source>
</evidence>
<evidence type="ECO:0000256" key="1">
    <source>
        <dbReference type="SAM" id="MobiDB-lite"/>
    </source>
</evidence>
<feature type="region of interest" description="Disordered" evidence="1">
    <location>
        <begin position="82"/>
        <end position="143"/>
    </location>
</feature>
<feature type="region of interest" description="Disordered" evidence="1">
    <location>
        <begin position="1"/>
        <end position="34"/>
    </location>
</feature>
<evidence type="ECO:0000313" key="3">
    <source>
        <dbReference type="Proteomes" id="UP000314294"/>
    </source>
</evidence>
<dbReference type="EMBL" id="SRLO01009201">
    <property type="protein sequence ID" value="TNN26946.1"/>
    <property type="molecule type" value="Genomic_DNA"/>
</dbReference>
<accession>A0A4Z2EDI6</accession>